<dbReference type="PANTHER" id="PTHR34477">
    <property type="entry name" value="UPF0213 PROTEIN YHBQ"/>
    <property type="match status" value="1"/>
</dbReference>
<dbReference type="InterPro" id="IPR035901">
    <property type="entry name" value="GIY-YIG_endonuc_sf"/>
</dbReference>
<dbReference type="InterPro" id="IPR050190">
    <property type="entry name" value="UPF0213_domain"/>
</dbReference>
<name>A0A1T4MU39_9BACT</name>
<evidence type="ECO:0000313" key="4">
    <source>
        <dbReference type="Proteomes" id="UP000190449"/>
    </source>
</evidence>
<gene>
    <name evidence="3" type="ORF">SAMN02745108_01373</name>
</gene>
<dbReference type="GO" id="GO:0004519">
    <property type="term" value="F:endonuclease activity"/>
    <property type="evidence" value="ECO:0007669"/>
    <property type="project" value="UniProtKB-KW"/>
</dbReference>
<dbReference type="InterPro" id="IPR000305">
    <property type="entry name" value="GIY-YIG_endonuc"/>
</dbReference>
<keyword evidence="3" id="KW-0540">Nuclease</keyword>
<comment type="similarity">
    <text evidence="1">Belongs to the UPF0213 family.</text>
</comment>
<organism evidence="3 4">
    <name type="scientific">Fibrobacter intestinalis</name>
    <dbReference type="NCBI Taxonomy" id="28122"/>
    <lineage>
        <taxon>Bacteria</taxon>
        <taxon>Pseudomonadati</taxon>
        <taxon>Fibrobacterota</taxon>
        <taxon>Fibrobacteria</taxon>
        <taxon>Fibrobacterales</taxon>
        <taxon>Fibrobacteraceae</taxon>
        <taxon>Fibrobacter</taxon>
    </lineage>
</organism>
<evidence type="ECO:0000313" key="3">
    <source>
        <dbReference type="EMBL" id="SJZ70285.1"/>
    </source>
</evidence>
<keyword evidence="3" id="KW-0255">Endonuclease</keyword>
<evidence type="ECO:0000256" key="1">
    <source>
        <dbReference type="ARBA" id="ARBA00007435"/>
    </source>
</evidence>
<dbReference type="STRING" id="28122.SAMN02745108_01373"/>
<keyword evidence="3" id="KW-0378">Hydrolase</keyword>
<evidence type="ECO:0000259" key="2">
    <source>
        <dbReference type="PROSITE" id="PS50164"/>
    </source>
</evidence>
<proteinExistence type="inferred from homology"/>
<reference evidence="3 4" key="1">
    <citation type="submission" date="2017-02" db="EMBL/GenBank/DDBJ databases">
        <authorList>
            <person name="Peterson S.W."/>
        </authorList>
    </citation>
    <scope>NUCLEOTIDE SEQUENCE [LARGE SCALE GENOMIC DNA]</scope>
    <source>
        <strain evidence="3 4">ATCC 43854</strain>
    </source>
</reference>
<dbReference type="EMBL" id="FUWU01000020">
    <property type="protein sequence ID" value="SJZ70285.1"/>
    <property type="molecule type" value="Genomic_DNA"/>
</dbReference>
<dbReference type="AlphaFoldDB" id="A0A1T4MU39"/>
<dbReference type="CDD" id="cd10456">
    <property type="entry name" value="GIY-YIG_UPF0213"/>
    <property type="match status" value="1"/>
</dbReference>
<dbReference type="SUPFAM" id="SSF82771">
    <property type="entry name" value="GIY-YIG endonuclease"/>
    <property type="match status" value="1"/>
</dbReference>
<accession>A0A1T4MU39</accession>
<sequence>MSKLDDLIKELCPDLPAVYLSDRQGRQAVWNIENLPSDENKFYTYVLICENGCLYKGFTNNLKARFKRHCDGDGAEYTKKYKPLGVVYFESFDTEKEAVEREKYFKSGCGREWLKGKISEVIYERNK</sequence>
<feature type="domain" description="GIY-YIG" evidence="2">
    <location>
        <begin position="40"/>
        <end position="117"/>
    </location>
</feature>
<dbReference type="PANTHER" id="PTHR34477:SF1">
    <property type="entry name" value="UPF0213 PROTEIN YHBQ"/>
    <property type="match status" value="1"/>
</dbReference>
<dbReference type="PROSITE" id="PS50164">
    <property type="entry name" value="GIY_YIG"/>
    <property type="match status" value="1"/>
</dbReference>
<dbReference type="Gene3D" id="3.40.1440.10">
    <property type="entry name" value="GIY-YIG endonuclease"/>
    <property type="match status" value="1"/>
</dbReference>
<protein>
    <submittedName>
        <fullName evidence="3">Predicted endonuclease, GIY-YIG superfamily</fullName>
    </submittedName>
</protein>
<dbReference type="Proteomes" id="UP000190449">
    <property type="component" value="Unassembled WGS sequence"/>
</dbReference>
<dbReference type="Pfam" id="PF01541">
    <property type="entry name" value="GIY-YIG"/>
    <property type="match status" value="1"/>
</dbReference>